<accession>A0ABS4JPS3</accession>
<keyword evidence="2" id="KW-0732">Signal</keyword>
<dbReference type="PANTHER" id="PTHR35271">
    <property type="entry name" value="ABC TRANSPORTER, SUBSTRATE-BINDING LIPOPROTEIN-RELATED"/>
    <property type="match status" value="1"/>
</dbReference>
<reference evidence="3 4" key="1">
    <citation type="submission" date="2021-03" db="EMBL/GenBank/DDBJ databases">
        <title>Genomic Encyclopedia of Type Strains, Phase IV (KMG-IV): sequencing the most valuable type-strain genomes for metagenomic binning, comparative biology and taxonomic classification.</title>
        <authorList>
            <person name="Goeker M."/>
        </authorList>
    </citation>
    <scope>NUCLEOTIDE SEQUENCE [LARGE SCALE GENOMIC DNA]</scope>
    <source>
        <strain evidence="3 4">DSM 27138</strain>
    </source>
</reference>
<keyword evidence="4" id="KW-1185">Reference proteome</keyword>
<dbReference type="Proteomes" id="UP001519289">
    <property type="component" value="Unassembled WGS sequence"/>
</dbReference>
<protein>
    <submittedName>
        <fullName evidence="3">ABC transport system substrate-binding protein</fullName>
    </submittedName>
</protein>
<name>A0ABS4JPS3_9FIRM</name>
<feature type="region of interest" description="Disordered" evidence="1">
    <location>
        <begin position="20"/>
        <end position="52"/>
    </location>
</feature>
<dbReference type="PROSITE" id="PS51257">
    <property type="entry name" value="PROKAR_LIPOPROTEIN"/>
    <property type="match status" value="1"/>
</dbReference>
<dbReference type="InterPro" id="IPR028082">
    <property type="entry name" value="Peripla_BP_I"/>
</dbReference>
<dbReference type="InterPro" id="IPR007487">
    <property type="entry name" value="ABC_transpt-TYRBP-like"/>
</dbReference>
<feature type="compositionally biased region" description="Low complexity" evidence="1">
    <location>
        <begin position="23"/>
        <end position="52"/>
    </location>
</feature>
<feature type="chain" id="PRO_5045205845" evidence="2">
    <location>
        <begin position="17"/>
        <end position="352"/>
    </location>
</feature>
<dbReference type="SUPFAM" id="SSF53822">
    <property type="entry name" value="Periplasmic binding protein-like I"/>
    <property type="match status" value="1"/>
</dbReference>
<dbReference type="Pfam" id="PF04392">
    <property type="entry name" value="ABC_sub_bind"/>
    <property type="match status" value="1"/>
</dbReference>
<proteinExistence type="predicted"/>
<dbReference type="PANTHER" id="PTHR35271:SF1">
    <property type="entry name" value="ABC TRANSPORTER, SUBSTRATE-BINDING LIPOPROTEIN"/>
    <property type="match status" value="1"/>
</dbReference>
<comment type="caution">
    <text evidence="3">The sequence shown here is derived from an EMBL/GenBank/DDBJ whole genome shotgun (WGS) entry which is preliminary data.</text>
</comment>
<gene>
    <name evidence="3" type="ORF">J2Z79_000345</name>
</gene>
<evidence type="ECO:0000256" key="1">
    <source>
        <dbReference type="SAM" id="MobiDB-lite"/>
    </source>
</evidence>
<sequence length="352" mass="36242">MRRVLAVLLTAMLVLAGCGGGSSQPQGSGSSSGSASNSTQGSQQTGSGQQNTAGPIQIGLTQIVEHPALDATRQGIIDGLAEAGYVDGQQIKIEFQSAQGEPTIAQQIAEKFVADKKDLIIAIATPSAQAAVQATKSNPIPVIFSAITDPVGAGLVADLQKPGGHVTGASDLVPVKVQMELFQRLGIDVANLGVIYNAGEANSVALMNDIRAAAGELGLSVVEAMVANAAEVQQAAQSLVGRVDGLYLITDNTLAQGVASVIEIANSRKIPAISSVESYVEQGALATLGLNYYLHGKLTAEIIVDVLEGRNPGDLPVRYNEDLTLMVNTKTAEILGLDIPAAVLEEAQKVGE</sequence>
<dbReference type="RefSeq" id="WP_209465124.1">
    <property type="nucleotide sequence ID" value="NZ_JAGGLG010000002.1"/>
</dbReference>
<dbReference type="Gene3D" id="3.40.50.2300">
    <property type="match status" value="2"/>
</dbReference>
<dbReference type="EMBL" id="JAGGLG010000002">
    <property type="protein sequence ID" value="MBP2016971.1"/>
    <property type="molecule type" value="Genomic_DNA"/>
</dbReference>
<organism evidence="3 4">
    <name type="scientific">Symbiobacterium terraclitae</name>
    <dbReference type="NCBI Taxonomy" id="557451"/>
    <lineage>
        <taxon>Bacteria</taxon>
        <taxon>Bacillati</taxon>
        <taxon>Bacillota</taxon>
        <taxon>Clostridia</taxon>
        <taxon>Eubacteriales</taxon>
        <taxon>Symbiobacteriaceae</taxon>
        <taxon>Symbiobacterium</taxon>
    </lineage>
</organism>
<evidence type="ECO:0000313" key="4">
    <source>
        <dbReference type="Proteomes" id="UP001519289"/>
    </source>
</evidence>
<feature type="signal peptide" evidence="2">
    <location>
        <begin position="1"/>
        <end position="16"/>
    </location>
</feature>
<evidence type="ECO:0000256" key="2">
    <source>
        <dbReference type="SAM" id="SignalP"/>
    </source>
</evidence>
<evidence type="ECO:0000313" key="3">
    <source>
        <dbReference type="EMBL" id="MBP2016971.1"/>
    </source>
</evidence>
<dbReference type="CDD" id="cd06325">
    <property type="entry name" value="PBP1_ABC_unchar_transporter"/>
    <property type="match status" value="1"/>
</dbReference>